<dbReference type="EMBL" id="JBFRCH010000001">
    <property type="protein sequence ID" value="MEX3930486.1"/>
    <property type="molecule type" value="Genomic_DNA"/>
</dbReference>
<name>A0ACC6TSY8_9BURK</name>
<proteinExistence type="predicted"/>
<protein>
    <submittedName>
        <fullName evidence="1">Hcp family type VI secretion system effector</fullName>
    </submittedName>
</protein>
<accession>A0ACC6TSY8</accession>
<evidence type="ECO:0000313" key="1">
    <source>
        <dbReference type="EMBL" id="MEX3930486.1"/>
    </source>
</evidence>
<comment type="caution">
    <text evidence="1">The sequence shown here is derived from an EMBL/GenBank/DDBJ whole genome shotgun (WGS) entry which is preliminary data.</text>
</comment>
<evidence type="ECO:0000313" key="2">
    <source>
        <dbReference type="Proteomes" id="UP001558850"/>
    </source>
</evidence>
<organism evidence="1 2">
    <name type="scientific">Paraburkholderia phymatum</name>
    <dbReference type="NCBI Taxonomy" id="148447"/>
    <lineage>
        <taxon>Bacteria</taxon>
        <taxon>Pseudomonadati</taxon>
        <taxon>Pseudomonadota</taxon>
        <taxon>Betaproteobacteria</taxon>
        <taxon>Burkholderiales</taxon>
        <taxon>Burkholderiaceae</taxon>
        <taxon>Paraburkholderia</taxon>
    </lineage>
</organism>
<sequence>MSNDIFIKIQGIDGESQDAMHLNEIDVVDWTWKVEQQSAMMSGSGGGAAKATVSDLEFTHMMDRASPNLARHCFTGKHIQEARLTMRKAGGVPHEFMRITLYDVVISRVQPLAGGQACIEKVGLSFARMKKEYILQNAIGGNAGTITALIDVKENVSR</sequence>
<reference evidence="1" key="1">
    <citation type="submission" date="2024-07" db="EMBL/GenBank/DDBJ databases">
        <title>A survey of Mimosa microsymbionts across Brazilian biomes reveals a high diversity of Paraburkholderia nodulating endemic species, but also that Cupriavidus is common as a symbiont of widespread species.</title>
        <authorList>
            <person name="Rouws L."/>
            <person name="Barauna A."/>
            <person name="Beukes C."/>
            <person name="Rouws J.R.C."/>
            <person name="De Faria S.M."/>
            <person name="Gross E."/>
            <person name="Bueno Dos Reis Junior F."/>
            <person name="Simon M.F."/>
            <person name="Maluk M."/>
            <person name="Odee D.W."/>
            <person name="Kenicer G."/>
            <person name="Young J.P.W."/>
            <person name="Reis V.M."/>
            <person name="Zilli J."/>
            <person name="James E.K."/>
        </authorList>
    </citation>
    <scope>NUCLEOTIDE SEQUENCE</scope>
    <source>
        <strain evidence="1">EG181B</strain>
    </source>
</reference>
<dbReference type="Proteomes" id="UP001558850">
    <property type="component" value="Unassembled WGS sequence"/>
</dbReference>
<gene>
    <name evidence="1" type="ORF">AB4Y32_01500</name>
</gene>
<keyword evidence="2" id="KW-1185">Reference proteome</keyword>